<proteinExistence type="predicted"/>
<dbReference type="Proteomes" id="UP000007115">
    <property type="component" value="Unassembled WGS sequence"/>
</dbReference>
<dbReference type="VEuPathDB" id="FungiDB:TRIVIDRAFT_141868"/>
<feature type="domain" description="Nephrocystin 3-like N-terminal" evidence="3">
    <location>
        <begin position="243"/>
        <end position="427"/>
    </location>
</feature>
<keyword evidence="2" id="KW-0040">ANK repeat</keyword>
<dbReference type="Gene3D" id="3.40.50.300">
    <property type="entry name" value="P-loop containing nucleotide triphosphate hydrolases"/>
    <property type="match status" value="1"/>
</dbReference>
<dbReference type="InterPro" id="IPR002110">
    <property type="entry name" value="Ankyrin_rpt"/>
</dbReference>
<dbReference type="RefSeq" id="XP_013960875.1">
    <property type="nucleotide sequence ID" value="XM_014105400.1"/>
</dbReference>
<dbReference type="PROSITE" id="PS50088">
    <property type="entry name" value="ANK_REPEAT"/>
    <property type="match status" value="2"/>
</dbReference>
<evidence type="ECO:0000313" key="5">
    <source>
        <dbReference type="Proteomes" id="UP000007115"/>
    </source>
</evidence>
<dbReference type="OMA" id="SLCVTNW"/>
<dbReference type="Pfam" id="PF12796">
    <property type="entry name" value="Ank_2"/>
    <property type="match status" value="1"/>
</dbReference>
<dbReference type="InParanoid" id="G9MGN1"/>
<evidence type="ECO:0000259" key="3">
    <source>
        <dbReference type="Pfam" id="PF24883"/>
    </source>
</evidence>
<sequence>MNELIRLVQDIEKRHQDRALLIRVGEKDIFWRDYAPRLISSIKAIGDIAIQFAPAPSSIVWSALKAVLQMSVAPGEELAAILGCSEKVLSIVRRGKVYETIYTETNTPVELLKDLTARLIAVYTKSLDLLAHVGQRLSEGYRHILLAIANPGVAKGIMADLIQCEDNLFKTAEVCEAARSAGADEHFSTLLTNLSEPLTQISDRVRNFLEEAQANETLDVLEFFSRIDFGDQHRIRAESRTSGTGEWLLQHRKFKEWEQAPMSRILWLQGTGNYLTRYGIVGMGKSFLASKVIDRFRVKTSAGDDHEADSDHGLAFFYCNRGQIDLQDPLLALQSFVRQLATCPRYSKMVRKSLIKLYRENRKNGLKLGFDACNKQLLESVNLYPQTVIILDGLDECDATSRDKLITILANLIKDAQHPVKIFISSRREQDIVKLLPAESVIRIDASDNRDDIQKFVEERMEEMERRGFWGSIPETLKSDIKTTLCKGSDGMFRWAYFQMEQLSKCQLAKEIRDRLGKLPMSLNASYHELFTGMSSYDQETLRRAVMWVMCAYKPLSSNQLLAAVRLSISGDGATLEVEDELTEETLRSICRHLVVTDSQKDEWKFPHASVIEYFEAEHKWTMVEAHSFVAKHSLLCLIDGYSKWAPSTNLRDSDSYKFADEQDDLDDLEEYVRRYWSQHINALEGLQPFDIQLSRLVKLFMGFNSSLQQTSRQYRRWIKHKMAEIHYRGVEDFFPVANPIFGICTLGFCHILEDWWTLDVDISQVNGSGLDLLSISAKNHHQHLCKKLISLGADVNRVLGDGYSSVLYDATQRFDTDMVKFLLDNKADPNLRLKRTILCMKCGKYGSALEAAALGGSIEIGRLLIEHGADANALLECGIYGSALAAAAYRGLIEFTRLLIEHGANVNATLNYGQYGSALAAAAHGQGVMMVRYLIEEASADPSILSKNPPSVPPPEADPGCYKRYRCGRYLKQKGYVVDEDVLRKVGMWPME</sequence>
<dbReference type="InterPro" id="IPR056884">
    <property type="entry name" value="NPHP3-like_N"/>
</dbReference>
<feature type="repeat" description="ANK" evidence="2">
    <location>
        <begin position="845"/>
        <end position="877"/>
    </location>
</feature>
<dbReference type="PANTHER" id="PTHR10039">
    <property type="entry name" value="AMELOGENIN"/>
    <property type="match status" value="1"/>
</dbReference>
<gene>
    <name evidence="4" type="ORF">TRIVIDRAFT_141868</name>
</gene>
<protein>
    <recommendedName>
        <fullName evidence="3">Nephrocystin 3-like N-terminal domain-containing protein</fullName>
    </recommendedName>
</protein>
<dbReference type="AlphaFoldDB" id="G9MGN1"/>
<dbReference type="SUPFAM" id="SSF52540">
    <property type="entry name" value="P-loop containing nucleoside triphosphate hydrolases"/>
    <property type="match status" value="1"/>
</dbReference>
<reference evidence="4 5" key="1">
    <citation type="journal article" date="2011" name="Genome Biol.">
        <title>Comparative genome sequence analysis underscores mycoparasitism as the ancestral life style of Trichoderma.</title>
        <authorList>
            <person name="Kubicek C.P."/>
            <person name="Herrera-Estrella A."/>
            <person name="Seidl-Seiboth V."/>
            <person name="Martinez D.A."/>
            <person name="Druzhinina I.S."/>
            <person name="Thon M."/>
            <person name="Zeilinger S."/>
            <person name="Casas-Flores S."/>
            <person name="Horwitz B.A."/>
            <person name="Mukherjee P.K."/>
            <person name="Mukherjee M."/>
            <person name="Kredics L."/>
            <person name="Alcaraz L.D."/>
            <person name="Aerts A."/>
            <person name="Antal Z."/>
            <person name="Atanasova L."/>
            <person name="Cervantes-Badillo M.G."/>
            <person name="Challacombe J."/>
            <person name="Chertkov O."/>
            <person name="McCluskey K."/>
            <person name="Coulpier F."/>
            <person name="Deshpande N."/>
            <person name="von Doehren H."/>
            <person name="Ebbole D.J."/>
            <person name="Esquivel-Naranjo E.U."/>
            <person name="Fekete E."/>
            <person name="Flipphi M."/>
            <person name="Glaser F."/>
            <person name="Gomez-Rodriguez E.Y."/>
            <person name="Gruber S."/>
            <person name="Han C."/>
            <person name="Henrissat B."/>
            <person name="Hermosa R."/>
            <person name="Hernandez-Onate M."/>
            <person name="Karaffa L."/>
            <person name="Kosti I."/>
            <person name="Le Crom S."/>
            <person name="Lindquist E."/>
            <person name="Lucas S."/>
            <person name="Luebeck M."/>
            <person name="Luebeck P.S."/>
            <person name="Margeot A."/>
            <person name="Metz B."/>
            <person name="Misra M."/>
            <person name="Nevalainen H."/>
            <person name="Omann M."/>
            <person name="Packer N."/>
            <person name="Perrone G."/>
            <person name="Uresti-Rivera E.E."/>
            <person name="Salamov A."/>
            <person name="Schmoll M."/>
            <person name="Seiboth B."/>
            <person name="Shapiro H."/>
            <person name="Sukno S."/>
            <person name="Tamayo-Ramos J.A."/>
            <person name="Tisch D."/>
            <person name="Wiest A."/>
            <person name="Wilkinson H.H."/>
            <person name="Zhang M."/>
            <person name="Coutinho P.M."/>
            <person name="Kenerley C.M."/>
            <person name="Monte E."/>
            <person name="Baker S.E."/>
            <person name="Grigoriev I.V."/>
        </authorList>
    </citation>
    <scope>NUCLEOTIDE SEQUENCE [LARGE SCALE GENOMIC DNA]</scope>
    <source>
        <strain evidence="5">Gv29-8 / FGSC 10586</strain>
    </source>
</reference>
<dbReference type="OrthoDB" id="7464126at2759"/>
<feature type="repeat" description="ANK" evidence="2">
    <location>
        <begin position="883"/>
        <end position="912"/>
    </location>
</feature>
<dbReference type="HOGENOM" id="CLU_000288_34_7_1"/>
<evidence type="ECO:0000313" key="4">
    <source>
        <dbReference type="EMBL" id="EHK26678.1"/>
    </source>
</evidence>
<dbReference type="Pfam" id="PF24883">
    <property type="entry name" value="NPHP3_N"/>
    <property type="match status" value="1"/>
</dbReference>
<dbReference type="SMART" id="SM00248">
    <property type="entry name" value="ANK"/>
    <property type="match status" value="5"/>
</dbReference>
<dbReference type="STRING" id="413071.G9MGN1"/>
<accession>G9MGN1</accession>
<name>G9MGN1_HYPVG</name>
<dbReference type="eggNOG" id="KOG4369">
    <property type="taxonomic scope" value="Eukaryota"/>
</dbReference>
<dbReference type="Gene3D" id="1.25.40.20">
    <property type="entry name" value="Ankyrin repeat-containing domain"/>
    <property type="match status" value="1"/>
</dbReference>
<dbReference type="GeneID" id="25787851"/>
<dbReference type="SUPFAM" id="SSF48403">
    <property type="entry name" value="Ankyrin repeat"/>
    <property type="match status" value="1"/>
</dbReference>
<evidence type="ECO:0000256" key="1">
    <source>
        <dbReference type="ARBA" id="ARBA00022737"/>
    </source>
</evidence>
<dbReference type="EMBL" id="ABDF02000002">
    <property type="protein sequence ID" value="EHK26678.1"/>
    <property type="molecule type" value="Genomic_DNA"/>
</dbReference>
<organism evidence="4 5">
    <name type="scientific">Hypocrea virens (strain Gv29-8 / FGSC 10586)</name>
    <name type="common">Gliocladium virens</name>
    <name type="synonym">Trichoderma virens</name>
    <dbReference type="NCBI Taxonomy" id="413071"/>
    <lineage>
        <taxon>Eukaryota</taxon>
        <taxon>Fungi</taxon>
        <taxon>Dikarya</taxon>
        <taxon>Ascomycota</taxon>
        <taxon>Pezizomycotina</taxon>
        <taxon>Sordariomycetes</taxon>
        <taxon>Hypocreomycetidae</taxon>
        <taxon>Hypocreales</taxon>
        <taxon>Hypocreaceae</taxon>
        <taxon>Trichoderma</taxon>
    </lineage>
</organism>
<dbReference type="InterPro" id="IPR027417">
    <property type="entry name" value="P-loop_NTPase"/>
</dbReference>
<keyword evidence="1" id="KW-0677">Repeat</keyword>
<keyword evidence="5" id="KW-1185">Reference proteome</keyword>
<comment type="caution">
    <text evidence="4">The sequence shown here is derived from an EMBL/GenBank/DDBJ whole genome shotgun (WGS) entry which is preliminary data.</text>
</comment>
<evidence type="ECO:0000256" key="2">
    <source>
        <dbReference type="PROSITE-ProRule" id="PRU00023"/>
    </source>
</evidence>
<dbReference type="InterPro" id="IPR036770">
    <property type="entry name" value="Ankyrin_rpt-contain_sf"/>
</dbReference>